<dbReference type="InterPro" id="IPR001932">
    <property type="entry name" value="PPM-type_phosphatase-like_dom"/>
</dbReference>
<dbReference type="Proteomes" id="UP000623129">
    <property type="component" value="Unassembled WGS sequence"/>
</dbReference>
<keyword evidence="7" id="KW-0460">Magnesium</keyword>
<evidence type="ECO:0000259" key="13">
    <source>
        <dbReference type="PROSITE" id="PS51746"/>
    </source>
</evidence>
<feature type="domain" description="PPM-type phosphatase" evidence="13">
    <location>
        <begin position="106"/>
        <end position="350"/>
    </location>
</feature>
<dbReference type="PANTHER" id="PTHR47992">
    <property type="entry name" value="PROTEIN PHOSPHATASE"/>
    <property type="match status" value="1"/>
</dbReference>
<evidence type="ECO:0000256" key="3">
    <source>
        <dbReference type="ARBA" id="ARBA00006702"/>
    </source>
</evidence>
<organism evidence="14 15">
    <name type="scientific">Carex littledalei</name>
    <dbReference type="NCBI Taxonomy" id="544730"/>
    <lineage>
        <taxon>Eukaryota</taxon>
        <taxon>Viridiplantae</taxon>
        <taxon>Streptophyta</taxon>
        <taxon>Embryophyta</taxon>
        <taxon>Tracheophyta</taxon>
        <taxon>Spermatophyta</taxon>
        <taxon>Magnoliopsida</taxon>
        <taxon>Liliopsida</taxon>
        <taxon>Poales</taxon>
        <taxon>Cyperaceae</taxon>
        <taxon>Cyperoideae</taxon>
        <taxon>Cariceae</taxon>
        <taxon>Carex</taxon>
        <taxon>Carex subgen. Euthyceras</taxon>
    </lineage>
</organism>
<dbReference type="GO" id="GO:0004722">
    <property type="term" value="F:protein serine/threonine phosphatase activity"/>
    <property type="evidence" value="ECO:0007669"/>
    <property type="project" value="UniProtKB-EC"/>
</dbReference>
<evidence type="ECO:0000313" key="14">
    <source>
        <dbReference type="EMBL" id="KAF3333270.1"/>
    </source>
</evidence>
<evidence type="ECO:0000256" key="9">
    <source>
        <dbReference type="ARBA" id="ARBA00023211"/>
    </source>
</evidence>
<dbReference type="EC" id="3.1.3.16" evidence="4"/>
<dbReference type="InterPro" id="IPR036457">
    <property type="entry name" value="PPM-type-like_dom_sf"/>
</dbReference>
<keyword evidence="6 12" id="KW-0378">Hydrolase</keyword>
<dbReference type="AlphaFoldDB" id="A0A833VMR5"/>
<keyword evidence="9" id="KW-0464">Manganese</keyword>
<name>A0A833VMR5_9POAL</name>
<comment type="cofactor">
    <cofactor evidence="2">
        <name>Mg(2+)</name>
        <dbReference type="ChEBI" id="CHEBI:18420"/>
    </cofactor>
</comment>
<sequence>MVCIASIRDFIVRATTLRGFSPSKLGHFRVRVCGRDLDVGPAAYFSHSRRRFRTMPVIKMTVDSGTGSSHLPVTGPVQMPLRDAIFENEDACYGCGASKSEYRRLSYGYLSFRGKRPTMEDFYDIKTRRIEGRTVSLFGVFDGHGGSRAAEYLKDNLFENLLNHPKFMTDTKLAIRETYRKTDSDFLSELDVTRDDGSTACAVILVGDQLYVANVGDSRAVISKGGKEIPLSEDHKPNRSDERKRIEDAGGIVIWTGTWRVGGVLAMSRAFGNRMLKQFVVAEPDIKEEVIDDELELLVLATDGIWDALPNEDAISLARTEEPKVAARRLSELAFSRGSADNITCIVVRFHHDETNDAVVPGSSPSSTENDSWTS</sequence>
<evidence type="ECO:0000313" key="15">
    <source>
        <dbReference type="Proteomes" id="UP000623129"/>
    </source>
</evidence>
<evidence type="ECO:0000256" key="2">
    <source>
        <dbReference type="ARBA" id="ARBA00001946"/>
    </source>
</evidence>
<evidence type="ECO:0000256" key="10">
    <source>
        <dbReference type="ARBA" id="ARBA00047761"/>
    </source>
</evidence>
<comment type="cofactor">
    <cofactor evidence="1">
        <name>Mn(2+)</name>
        <dbReference type="ChEBI" id="CHEBI:29035"/>
    </cofactor>
</comment>
<dbReference type="InterPro" id="IPR015655">
    <property type="entry name" value="PP2C"/>
</dbReference>
<dbReference type="SMART" id="SM00331">
    <property type="entry name" value="PP2C_SIG"/>
    <property type="match status" value="1"/>
</dbReference>
<dbReference type="FunFam" id="3.60.40.10:FF:000027">
    <property type="entry name" value="Probable protein phosphatase 2C 76"/>
    <property type="match status" value="1"/>
</dbReference>
<dbReference type="InterPro" id="IPR000222">
    <property type="entry name" value="PP2C_BS"/>
</dbReference>
<gene>
    <name evidence="14" type="ORF">FCM35_KLT00961</name>
</gene>
<keyword evidence="15" id="KW-1185">Reference proteome</keyword>
<keyword evidence="8 12" id="KW-0904">Protein phosphatase</keyword>
<protein>
    <recommendedName>
        <fullName evidence="4">protein-serine/threonine phosphatase</fullName>
        <ecNumber evidence="4">3.1.3.16</ecNumber>
    </recommendedName>
</protein>
<dbReference type="Pfam" id="PF00481">
    <property type="entry name" value="PP2C"/>
    <property type="match status" value="1"/>
</dbReference>
<evidence type="ECO:0000256" key="8">
    <source>
        <dbReference type="ARBA" id="ARBA00022912"/>
    </source>
</evidence>
<dbReference type="GO" id="GO:0046872">
    <property type="term" value="F:metal ion binding"/>
    <property type="evidence" value="ECO:0007669"/>
    <property type="project" value="UniProtKB-KW"/>
</dbReference>
<dbReference type="PROSITE" id="PS51746">
    <property type="entry name" value="PPM_2"/>
    <property type="match status" value="1"/>
</dbReference>
<proteinExistence type="inferred from homology"/>
<dbReference type="CDD" id="cd00143">
    <property type="entry name" value="PP2Cc"/>
    <property type="match status" value="1"/>
</dbReference>
<dbReference type="SUPFAM" id="SSF81606">
    <property type="entry name" value="PP2C-like"/>
    <property type="match status" value="1"/>
</dbReference>
<dbReference type="Gene3D" id="3.60.40.10">
    <property type="entry name" value="PPM-type phosphatase domain"/>
    <property type="match status" value="1"/>
</dbReference>
<comment type="catalytic activity">
    <reaction evidence="10">
        <text>O-phospho-L-seryl-[protein] + H2O = L-seryl-[protein] + phosphate</text>
        <dbReference type="Rhea" id="RHEA:20629"/>
        <dbReference type="Rhea" id="RHEA-COMP:9863"/>
        <dbReference type="Rhea" id="RHEA-COMP:11604"/>
        <dbReference type="ChEBI" id="CHEBI:15377"/>
        <dbReference type="ChEBI" id="CHEBI:29999"/>
        <dbReference type="ChEBI" id="CHEBI:43474"/>
        <dbReference type="ChEBI" id="CHEBI:83421"/>
        <dbReference type="EC" id="3.1.3.16"/>
    </reaction>
</comment>
<comment type="catalytic activity">
    <reaction evidence="11">
        <text>O-phospho-L-threonyl-[protein] + H2O = L-threonyl-[protein] + phosphate</text>
        <dbReference type="Rhea" id="RHEA:47004"/>
        <dbReference type="Rhea" id="RHEA-COMP:11060"/>
        <dbReference type="Rhea" id="RHEA-COMP:11605"/>
        <dbReference type="ChEBI" id="CHEBI:15377"/>
        <dbReference type="ChEBI" id="CHEBI:30013"/>
        <dbReference type="ChEBI" id="CHEBI:43474"/>
        <dbReference type="ChEBI" id="CHEBI:61977"/>
        <dbReference type="EC" id="3.1.3.16"/>
    </reaction>
</comment>
<reference evidence="14" key="1">
    <citation type="submission" date="2020-01" db="EMBL/GenBank/DDBJ databases">
        <title>Genome sequence of Kobresia littledalei, the first chromosome-level genome in the family Cyperaceae.</title>
        <authorList>
            <person name="Qu G."/>
        </authorList>
    </citation>
    <scope>NUCLEOTIDE SEQUENCE</scope>
    <source>
        <strain evidence="14">C.B.Clarke</strain>
        <tissue evidence="14">Leaf</tissue>
    </source>
</reference>
<evidence type="ECO:0000256" key="12">
    <source>
        <dbReference type="RuleBase" id="RU003465"/>
    </source>
</evidence>
<comment type="similarity">
    <text evidence="3 12">Belongs to the PP2C family.</text>
</comment>
<evidence type="ECO:0000256" key="4">
    <source>
        <dbReference type="ARBA" id="ARBA00013081"/>
    </source>
</evidence>
<evidence type="ECO:0000256" key="7">
    <source>
        <dbReference type="ARBA" id="ARBA00022842"/>
    </source>
</evidence>
<evidence type="ECO:0000256" key="5">
    <source>
        <dbReference type="ARBA" id="ARBA00022723"/>
    </source>
</evidence>
<keyword evidence="5" id="KW-0479">Metal-binding</keyword>
<dbReference type="EMBL" id="SWLB01000010">
    <property type="protein sequence ID" value="KAF3333270.1"/>
    <property type="molecule type" value="Genomic_DNA"/>
</dbReference>
<evidence type="ECO:0000256" key="11">
    <source>
        <dbReference type="ARBA" id="ARBA00048336"/>
    </source>
</evidence>
<accession>A0A833VMR5</accession>
<comment type="caution">
    <text evidence="14">The sequence shown here is derived from an EMBL/GenBank/DDBJ whole genome shotgun (WGS) entry which is preliminary data.</text>
</comment>
<dbReference type="SMART" id="SM00332">
    <property type="entry name" value="PP2Cc"/>
    <property type="match status" value="1"/>
</dbReference>
<evidence type="ECO:0000256" key="6">
    <source>
        <dbReference type="ARBA" id="ARBA00022801"/>
    </source>
</evidence>
<dbReference type="OrthoDB" id="10264738at2759"/>
<evidence type="ECO:0000256" key="1">
    <source>
        <dbReference type="ARBA" id="ARBA00001936"/>
    </source>
</evidence>
<dbReference type="PROSITE" id="PS01032">
    <property type="entry name" value="PPM_1"/>
    <property type="match status" value="1"/>
</dbReference>